<evidence type="ECO:0000313" key="4">
    <source>
        <dbReference type="Proteomes" id="UP000636010"/>
    </source>
</evidence>
<feature type="compositionally biased region" description="Polar residues" evidence="1">
    <location>
        <begin position="288"/>
        <end position="297"/>
    </location>
</feature>
<comment type="caution">
    <text evidence="3">The sequence shown here is derived from an EMBL/GenBank/DDBJ whole genome shotgun (WGS) entry which is preliminary data.</text>
</comment>
<dbReference type="CDD" id="cd22641">
    <property type="entry name" value="C24-like"/>
    <property type="match status" value="1"/>
</dbReference>
<evidence type="ECO:0000256" key="1">
    <source>
        <dbReference type="SAM" id="MobiDB-lite"/>
    </source>
</evidence>
<organism evidence="3 4">
    <name type="scientific">Marivirga lumbricoides</name>
    <dbReference type="NCBI Taxonomy" id="1046115"/>
    <lineage>
        <taxon>Bacteria</taxon>
        <taxon>Pseudomonadati</taxon>
        <taxon>Bacteroidota</taxon>
        <taxon>Cytophagia</taxon>
        <taxon>Cytophagales</taxon>
        <taxon>Marivirgaceae</taxon>
        <taxon>Marivirga</taxon>
    </lineage>
</organism>
<dbReference type="InterPro" id="IPR037053">
    <property type="entry name" value="Phage_tail_collar_dom_sf"/>
</dbReference>
<name>A0ABQ1N4L8_9BACT</name>
<feature type="region of interest" description="Disordered" evidence="1">
    <location>
        <begin position="237"/>
        <end position="298"/>
    </location>
</feature>
<dbReference type="Pfam" id="PF07484">
    <property type="entry name" value="Collar"/>
    <property type="match status" value="1"/>
</dbReference>
<accession>A0ABQ1N4L8</accession>
<keyword evidence="4" id="KW-1185">Reference proteome</keyword>
<dbReference type="Gene3D" id="3.90.1340.10">
    <property type="entry name" value="Phage tail collar domain"/>
    <property type="match status" value="1"/>
</dbReference>
<sequence>MQVFAQVGINNVSPDESAVLDLKATDKGLLIPRMTTDQRNNIIDPAASLLVYDTDYEMFFFFKNGRWFIVNPWVAEVADDTNPTIDNYVRLSGNVGIGVAAPSEKLEVNGSIKNSGDINSSGDLTTGSITASGDTEITGDATVGGDIAATGTITGSKVYGEGTVPVGTIVMWSGATPPAGWALCQGQSAGIPDLRGRFIVGYDTRNVDYNTIGKTGGAAAVELTEAQMPAHRHKYTDLYRNDGNAGGSRSERGGTSTSRSADTDAAGGVYIPGSPEERDMSGKPCMPGQTTGCNPNHGSIIKPAVPPRYETRAHENRPPYYTLAYIIKLAY</sequence>
<dbReference type="InterPro" id="IPR011083">
    <property type="entry name" value="Phage_tail_collar_dom"/>
</dbReference>
<evidence type="ECO:0000259" key="2">
    <source>
        <dbReference type="Pfam" id="PF07484"/>
    </source>
</evidence>
<dbReference type="SUPFAM" id="SSF88874">
    <property type="entry name" value="Receptor-binding domain of short tail fibre protein gp12"/>
    <property type="match status" value="1"/>
</dbReference>
<gene>
    <name evidence="3" type="ORF">GCM10011506_44440</name>
</gene>
<protein>
    <recommendedName>
        <fullName evidence="2">Phage tail collar domain-containing protein</fullName>
    </recommendedName>
</protein>
<dbReference type="Proteomes" id="UP000636010">
    <property type="component" value="Unassembled WGS sequence"/>
</dbReference>
<evidence type="ECO:0000313" key="3">
    <source>
        <dbReference type="EMBL" id="GGC53928.1"/>
    </source>
</evidence>
<feature type="domain" description="Phage tail collar" evidence="2">
    <location>
        <begin position="167"/>
        <end position="188"/>
    </location>
</feature>
<proteinExistence type="predicted"/>
<dbReference type="EMBL" id="BMEC01000019">
    <property type="protein sequence ID" value="GGC53928.1"/>
    <property type="molecule type" value="Genomic_DNA"/>
</dbReference>
<reference evidence="4" key="1">
    <citation type="journal article" date="2019" name="Int. J. Syst. Evol. Microbiol.">
        <title>The Global Catalogue of Microorganisms (GCM) 10K type strain sequencing project: providing services to taxonomists for standard genome sequencing and annotation.</title>
        <authorList>
            <consortium name="The Broad Institute Genomics Platform"/>
            <consortium name="The Broad Institute Genome Sequencing Center for Infectious Disease"/>
            <person name="Wu L."/>
            <person name="Ma J."/>
        </authorList>
    </citation>
    <scope>NUCLEOTIDE SEQUENCE [LARGE SCALE GENOMIC DNA]</scope>
    <source>
        <strain evidence="4">CGMCC 1.10832</strain>
    </source>
</reference>